<comment type="caution">
    <text evidence="1">The sequence shown here is derived from an EMBL/GenBank/DDBJ whole genome shotgun (WGS) entry which is preliminary data.</text>
</comment>
<sequence>MNQLWLRFKRLGIFKKEDPYHFPKSMDRPEDLQVEREYQKYVPVREIHVALLGPIGSGRNSLIWRFKNPDGELPREPFRHHNFQQEVRVELSGRAALDNAGYISLNIRLVPPYVSGLERDPPFLSRRGHLQNCKAVIFVIDVSNERSAALFYCHVHRVLNKARHKPPMLLVGTKSDQRREQECVSLRWCRDEASRYTHNEYIECSALYRHRCDEVLDNILRLAVRD</sequence>
<dbReference type="AlphaFoldDB" id="A0AAV4SBU0"/>
<dbReference type="Gene3D" id="3.40.50.300">
    <property type="entry name" value="P-loop containing nucleotide triphosphate hydrolases"/>
    <property type="match status" value="1"/>
</dbReference>
<evidence type="ECO:0000313" key="2">
    <source>
        <dbReference type="Proteomes" id="UP001054945"/>
    </source>
</evidence>
<accession>A0AAV4SBU0</accession>
<dbReference type="SUPFAM" id="SSF52540">
    <property type="entry name" value="P-loop containing nucleoside triphosphate hydrolases"/>
    <property type="match status" value="1"/>
</dbReference>
<organism evidence="1 2">
    <name type="scientific">Caerostris extrusa</name>
    <name type="common">Bark spider</name>
    <name type="synonym">Caerostris bankana</name>
    <dbReference type="NCBI Taxonomy" id="172846"/>
    <lineage>
        <taxon>Eukaryota</taxon>
        <taxon>Metazoa</taxon>
        <taxon>Ecdysozoa</taxon>
        <taxon>Arthropoda</taxon>
        <taxon>Chelicerata</taxon>
        <taxon>Arachnida</taxon>
        <taxon>Araneae</taxon>
        <taxon>Araneomorphae</taxon>
        <taxon>Entelegynae</taxon>
        <taxon>Araneoidea</taxon>
        <taxon>Araneidae</taxon>
        <taxon>Caerostris</taxon>
    </lineage>
</organism>
<dbReference type="EMBL" id="BPLR01009403">
    <property type="protein sequence ID" value="GIY31635.1"/>
    <property type="molecule type" value="Genomic_DNA"/>
</dbReference>
<name>A0AAV4SBU0_CAEEX</name>
<reference evidence="1 2" key="1">
    <citation type="submission" date="2021-06" db="EMBL/GenBank/DDBJ databases">
        <title>Caerostris extrusa draft genome.</title>
        <authorList>
            <person name="Kono N."/>
            <person name="Arakawa K."/>
        </authorList>
    </citation>
    <scope>NUCLEOTIDE SEQUENCE [LARGE SCALE GENOMIC DNA]</scope>
</reference>
<dbReference type="InterPro" id="IPR001806">
    <property type="entry name" value="Small_GTPase"/>
</dbReference>
<dbReference type="Pfam" id="PF00071">
    <property type="entry name" value="Ras"/>
    <property type="match status" value="1"/>
</dbReference>
<protein>
    <submittedName>
        <fullName evidence="1">Uncharacterized protein</fullName>
    </submittedName>
</protein>
<keyword evidence="2" id="KW-1185">Reference proteome</keyword>
<dbReference type="GO" id="GO:0003924">
    <property type="term" value="F:GTPase activity"/>
    <property type="evidence" value="ECO:0007669"/>
    <property type="project" value="InterPro"/>
</dbReference>
<dbReference type="InterPro" id="IPR027417">
    <property type="entry name" value="P-loop_NTPase"/>
</dbReference>
<proteinExistence type="predicted"/>
<dbReference type="CDD" id="cd00882">
    <property type="entry name" value="Ras_like_GTPase"/>
    <property type="match status" value="1"/>
</dbReference>
<dbReference type="GO" id="GO:0005525">
    <property type="term" value="F:GTP binding"/>
    <property type="evidence" value="ECO:0007669"/>
    <property type="project" value="InterPro"/>
</dbReference>
<gene>
    <name evidence="1" type="ORF">CEXT_342451</name>
</gene>
<evidence type="ECO:0000313" key="1">
    <source>
        <dbReference type="EMBL" id="GIY31635.1"/>
    </source>
</evidence>
<dbReference type="Proteomes" id="UP001054945">
    <property type="component" value="Unassembled WGS sequence"/>
</dbReference>
<dbReference type="PRINTS" id="PR00449">
    <property type="entry name" value="RASTRNSFRMNG"/>
</dbReference>